<dbReference type="EMBL" id="AQQR01000026">
    <property type="protein sequence ID" value="OWU67797.1"/>
    <property type="molecule type" value="Genomic_DNA"/>
</dbReference>
<dbReference type="Pfam" id="PF25209">
    <property type="entry name" value="Phage_capsid_4"/>
    <property type="match status" value="1"/>
</dbReference>
<dbReference type="AlphaFoldDB" id="A0A225NBZ4"/>
<accession>A0A225NBZ4</accession>
<evidence type="ECO:0000256" key="2">
    <source>
        <dbReference type="ARBA" id="ARBA00022670"/>
    </source>
</evidence>
<protein>
    <recommendedName>
        <fullName evidence="5">Prohead serine protease domain-containing protein</fullName>
    </recommendedName>
</protein>
<organism evidence="6 7">
    <name type="scientific">Marinibacterium profundimaris</name>
    <dbReference type="NCBI Taxonomy" id="1679460"/>
    <lineage>
        <taxon>Bacteria</taxon>
        <taxon>Pseudomonadati</taxon>
        <taxon>Pseudomonadota</taxon>
        <taxon>Alphaproteobacteria</taxon>
        <taxon>Rhodobacterales</taxon>
        <taxon>Paracoccaceae</taxon>
        <taxon>Marinibacterium</taxon>
    </lineage>
</organism>
<evidence type="ECO:0000256" key="3">
    <source>
        <dbReference type="ARBA" id="ARBA00022801"/>
    </source>
</evidence>
<feature type="compositionally biased region" description="Acidic residues" evidence="4">
    <location>
        <begin position="165"/>
        <end position="175"/>
    </location>
</feature>
<dbReference type="InterPro" id="IPR054613">
    <property type="entry name" value="Peptidase_S78_dom"/>
</dbReference>
<keyword evidence="2" id="KW-0645">Protease</keyword>
<keyword evidence="3" id="KW-0378">Hydrolase</keyword>
<proteinExistence type="predicted"/>
<reference evidence="6 7" key="1">
    <citation type="submission" date="2013-04" db="EMBL/GenBank/DDBJ databases">
        <title>Oceanicola sp. 22II1-22F33 Genome Sequencing.</title>
        <authorList>
            <person name="Lai Q."/>
            <person name="Li G."/>
            <person name="Shao Z."/>
        </authorList>
    </citation>
    <scope>NUCLEOTIDE SEQUENCE [LARGE SCALE GENOMIC DNA]</scope>
    <source>
        <strain evidence="6 7">22II1-22F33</strain>
    </source>
</reference>
<evidence type="ECO:0000313" key="6">
    <source>
        <dbReference type="EMBL" id="OWU67797.1"/>
    </source>
</evidence>
<name>A0A225NBZ4_9RHOB</name>
<evidence type="ECO:0000256" key="4">
    <source>
        <dbReference type="SAM" id="MobiDB-lite"/>
    </source>
</evidence>
<dbReference type="GO" id="GO:0006508">
    <property type="term" value="P:proteolysis"/>
    <property type="evidence" value="ECO:0007669"/>
    <property type="project" value="UniProtKB-KW"/>
</dbReference>
<dbReference type="Proteomes" id="UP000215377">
    <property type="component" value="Unassembled WGS sequence"/>
</dbReference>
<evidence type="ECO:0000313" key="7">
    <source>
        <dbReference type="Proteomes" id="UP000215377"/>
    </source>
</evidence>
<dbReference type="Pfam" id="PF04586">
    <property type="entry name" value="Peptidase_S78"/>
    <property type="match status" value="1"/>
</dbReference>
<dbReference type="GO" id="GO:0008233">
    <property type="term" value="F:peptidase activity"/>
    <property type="evidence" value="ECO:0007669"/>
    <property type="project" value="UniProtKB-KW"/>
</dbReference>
<feature type="region of interest" description="Disordered" evidence="4">
    <location>
        <begin position="142"/>
        <end position="179"/>
    </location>
</feature>
<gene>
    <name evidence="6" type="ORF">ATO3_25545</name>
</gene>
<keyword evidence="1" id="KW-1188">Viral release from host cell</keyword>
<feature type="domain" description="Prohead serine protease" evidence="5">
    <location>
        <begin position="52"/>
        <end position="154"/>
    </location>
</feature>
<sequence>MPLDVSMQPATFDPAERTVEAVIATSSPVMRRDERGAYAEVLNFDTLDMARTSGLPVLDSHSTASVRDTIGRVESVRVENGQLIAKLRFSSADDVRPVLQRIEDGTLAGVSIGYRVPRWTETTAGGRRTRTPAAWSLTEVTMTSNPADPSARLRHEQGAPTMPQEELETISEDDAEKTRRSEIRGLVRAAGLGPEIADDLIDAGADMTRSKAEVFDHLEANRRAAPIIRSHTPANDDPAVITRRQTEAVAFRMAGGELQDDARAFVNMSMRDIAADSLQRAGVSTRGMSADEIFQRAAQTTSDFPLVVSNAANKVALDTYKAAESPLKTLCRQTTLANFKKSTSIRLGEMGRLEQIAEDGEIKHTSRAEAGEEMQLATYARGLTVSRQLLIDDDLNLLGDMTAALGEAAAQTEADLLVSLLLDNPNMSDGTPVFDDSRGNIYSTASPDHYPSTVSLSGARRAMRGRTGLDGKTLISVTPRYVVVGPELETVAEQVLAEIQPTTTDDVNPFSRLSLLVEPRIEDDTWFVFADPARLPTMRYAYLAGAQGVQIQRTETWDTLGMKFRAYLDFGAGWLDWRGAHRIEEDAS</sequence>
<evidence type="ECO:0000259" key="5">
    <source>
        <dbReference type="Pfam" id="PF04586"/>
    </source>
</evidence>
<comment type="caution">
    <text evidence="6">The sequence shown here is derived from an EMBL/GenBank/DDBJ whole genome shotgun (WGS) entry which is preliminary data.</text>
</comment>
<keyword evidence="7" id="KW-1185">Reference proteome</keyword>
<evidence type="ECO:0000256" key="1">
    <source>
        <dbReference type="ARBA" id="ARBA00022612"/>
    </source>
</evidence>
<dbReference type="NCBIfam" id="NF045541">
    <property type="entry name" value="scaf_prot_MCP2"/>
    <property type="match status" value="1"/>
</dbReference>